<evidence type="ECO:0000313" key="6">
    <source>
        <dbReference type="Proteomes" id="UP001501321"/>
    </source>
</evidence>
<dbReference type="PANTHER" id="PTHR30632">
    <property type="entry name" value="MOLYBDATE-BINDING PERIPLASMIC PROTEIN"/>
    <property type="match status" value="1"/>
</dbReference>
<keyword evidence="2" id="KW-0479">Metal-binding</keyword>
<accession>A0ABP8Q211</accession>
<dbReference type="InterPro" id="IPR050682">
    <property type="entry name" value="ModA/WtpA"/>
</dbReference>
<evidence type="ECO:0000313" key="5">
    <source>
        <dbReference type="EMBL" id="GAA4495097.1"/>
    </source>
</evidence>
<comment type="caution">
    <text evidence="5">The sequence shown here is derived from an EMBL/GenBank/DDBJ whole genome shotgun (WGS) entry which is preliminary data.</text>
</comment>
<reference evidence="6" key="1">
    <citation type="journal article" date="2019" name="Int. J. Syst. Evol. Microbiol.">
        <title>The Global Catalogue of Microorganisms (GCM) 10K type strain sequencing project: providing services to taxonomists for standard genome sequencing and annotation.</title>
        <authorList>
            <consortium name="The Broad Institute Genomics Platform"/>
            <consortium name="The Broad Institute Genome Sequencing Center for Infectious Disease"/>
            <person name="Wu L."/>
            <person name="Ma J."/>
        </authorList>
    </citation>
    <scope>NUCLEOTIDE SEQUENCE [LARGE SCALE GENOMIC DNA]</scope>
    <source>
        <strain evidence="6">JCM 32226</strain>
    </source>
</reference>
<dbReference type="EMBL" id="BAABFC010000004">
    <property type="protein sequence ID" value="GAA4495097.1"/>
    <property type="molecule type" value="Genomic_DNA"/>
</dbReference>
<dbReference type="PANTHER" id="PTHR30632:SF14">
    <property type="entry name" value="TUNGSTATE_MOLYBDATE_CHROMATE-BINDING PROTEIN MODA"/>
    <property type="match status" value="1"/>
</dbReference>
<keyword evidence="6" id="KW-1185">Reference proteome</keyword>
<evidence type="ECO:0000256" key="3">
    <source>
        <dbReference type="ARBA" id="ARBA00022729"/>
    </source>
</evidence>
<proteinExistence type="inferred from homology"/>
<dbReference type="NCBIfam" id="TIGR01256">
    <property type="entry name" value="modA"/>
    <property type="match status" value="1"/>
</dbReference>
<organism evidence="5 6">
    <name type="scientific">Pseudaeromonas paramecii</name>
    <dbReference type="NCBI Taxonomy" id="2138166"/>
    <lineage>
        <taxon>Bacteria</taxon>
        <taxon>Pseudomonadati</taxon>
        <taxon>Pseudomonadota</taxon>
        <taxon>Gammaproteobacteria</taxon>
        <taxon>Aeromonadales</taxon>
        <taxon>Aeromonadaceae</taxon>
        <taxon>Pseudaeromonas</taxon>
    </lineage>
</organism>
<evidence type="ECO:0000256" key="2">
    <source>
        <dbReference type="ARBA" id="ARBA00022723"/>
    </source>
</evidence>
<evidence type="ECO:0000256" key="1">
    <source>
        <dbReference type="ARBA" id="ARBA00009175"/>
    </source>
</evidence>
<gene>
    <name evidence="5" type="primary">modA_1</name>
    <name evidence="5" type="ORF">GCM10023095_07810</name>
</gene>
<feature type="signal peptide" evidence="4">
    <location>
        <begin position="1"/>
        <end position="17"/>
    </location>
</feature>
<protein>
    <submittedName>
        <fullName evidence="5">Molybdate ABC transporter substrate-binding protein</fullName>
    </submittedName>
</protein>
<dbReference type="InterPro" id="IPR005950">
    <property type="entry name" value="ModA"/>
</dbReference>
<feature type="chain" id="PRO_5046847859" evidence="4">
    <location>
        <begin position="18"/>
        <end position="245"/>
    </location>
</feature>
<dbReference type="PIRSF" id="PIRSF004846">
    <property type="entry name" value="ModA"/>
    <property type="match status" value="1"/>
</dbReference>
<name>A0ABP8Q211_9GAMM</name>
<dbReference type="Gene3D" id="3.40.190.10">
    <property type="entry name" value="Periplasmic binding protein-like II"/>
    <property type="match status" value="2"/>
</dbReference>
<evidence type="ECO:0000256" key="4">
    <source>
        <dbReference type="SAM" id="SignalP"/>
    </source>
</evidence>
<dbReference type="Proteomes" id="UP001501321">
    <property type="component" value="Unassembled WGS sequence"/>
</dbReference>
<comment type="similarity">
    <text evidence="1">Belongs to the bacterial solute-binding protein ModA family.</text>
</comment>
<dbReference type="SUPFAM" id="SSF53850">
    <property type="entry name" value="Periplasmic binding protein-like II"/>
    <property type="match status" value="1"/>
</dbReference>
<sequence>MQRLLFLLLLWWGQAQAAEALVAVAAGFKPAMEPLLQRFSAETGHQITVSYGAVGQLYAQIKHGAPFDLLLSADSLVPAKLADDGLGVADSRLTYARSELVLYSTDPSLVDKEGAVLKTGHFAHLALPNPKVAVHGTAAMAVLAKLGLAEQLAPKLVEGGNILQTFQQIQTGNAELGFVSLSLIYEGGHFAPGSYWRVPASLHAPLAQQAILLSRGAANAAAQDLLHYLQSPAARAIMQDHGYLI</sequence>
<keyword evidence="3 4" id="KW-0732">Signal</keyword>
<dbReference type="InterPro" id="IPR044084">
    <property type="entry name" value="AvModA-like_subst-bd"/>
</dbReference>
<dbReference type="CDD" id="cd13539">
    <property type="entry name" value="PBP2_AvModA"/>
    <property type="match status" value="1"/>
</dbReference>
<dbReference type="RefSeq" id="WP_345010255.1">
    <property type="nucleotide sequence ID" value="NZ_BAABFC010000004.1"/>
</dbReference>
<dbReference type="Pfam" id="PF13531">
    <property type="entry name" value="SBP_bac_11"/>
    <property type="match status" value="1"/>
</dbReference>